<dbReference type="PROSITE" id="PS51128">
    <property type="entry name" value="ZF_DKSA_2"/>
    <property type="match status" value="1"/>
</dbReference>
<dbReference type="PROSITE" id="PS01102">
    <property type="entry name" value="ZF_DKSA_1"/>
    <property type="match status" value="1"/>
</dbReference>
<gene>
    <name evidence="6" type="ORF">US90_C0016G0029</name>
</gene>
<dbReference type="PANTHER" id="PTHR33823">
    <property type="entry name" value="RNA POLYMERASE-BINDING TRANSCRIPTION FACTOR DKSA-RELATED"/>
    <property type="match status" value="1"/>
</dbReference>
<keyword evidence="3" id="KW-0862">Zinc</keyword>
<keyword evidence="2" id="KW-0863">Zinc-finger</keyword>
<dbReference type="EMBL" id="LBUT01000016">
    <property type="protein sequence ID" value="KKQ69527.1"/>
    <property type="molecule type" value="Genomic_DNA"/>
</dbReference>
<dbReference type="InterPro" id="IPR020458">
    <property type="entry name" value="Znf_DskA_TraR_CS"/>
</dbReference>
<dbReference type="Pfam" id="PF01258">
    <property type="entry name" value="zf-dskA_traR"/>
    <property type="match status" value="1"/>
</dbReference>
<keyword evidence="1" id="KW-0479">Metal-binding</keyword>
<reference evidence="6 7" key="1">
    <citation type="journal article" date="2015" name="Nature">
        <title>rRNA introns, odd ribosomes, and small enigmatic genomes across a large radiation of phyla.</title>
        <authorList>
            <person name="Brown C.T."/>
            <person name="Hug L.A."/>
            <person name="Thomas B.C."/>
            <person name="Sharon I."/>
            <person name="Castelle C.J."/>
            <person name="Singh A."/>
            <person name="Wilkins M.J."/>
            <person name="Williams K.H."/>
            <person name="Banfield J.F."/>
        </authorList>
    </citation>
    <scope>NUCLEOTIDE SEQUENCE [LARGE SCALE GENOMIC DNA]</scope>
</reference>
<evidence type="ECO:0000256" key="4">
    <source>
        <dbReference type="PROSITE-ProRule" id="PRU00510"/>
    </source>
</evidence>
<dbReference type="STRING" id="1618490.US90_C0016G0029"/>
<dbReference type="PANTHER" id="PTHR33823:SF4">
    <property type="entry name" value="GENERAL STRESS PROTEIN 16O"/>
    <property type="match status" value="1"/>
</dbReference>
<dbReference type="GO" id="GO:0008270">
    <property type="term" value="F:zinc ion binding"/>
    <property type="evidence" value="ECO:0007669"/>
    <property type="project" value="UniProtKB-KW"/>
</dbReference>
<dbReference type="Proteomes" id="UP000034406">
    <property type="component" value="Unassembled WGS sequence"/>
</dbReference>
<dbReference type="InterPro" id="IPR000962">
    <property type="entry name" value="Znf_DskA_TraR"/>
</dbReference>
<protein>
    <submittedName>
        <fullName evidence="6">DnaK suppressor protein</fullName>
    </submittedName>
</protein>
<evidence type="ECO:0000313" key="7">
    <source>
        <dbReference type="Proteomes" id="UP000034406"/>
    </source>
</evidence>
<feature type="domain" description="Zinc finger DksA/TraR C4-type" evidence="5">
    <location>
        <begin position="89"/>
        <end position="123"/>
    </location>
</feature>
<comment type="caution">
    <text evidence="6">The sequence shown here is derived from an EMBL/GenBank/DDBJ whole genome shotgun (WGS) entry which is preliminary data.</text>
</comment>
<name>A0A0G0JS10_9BACT</name>
<evidence type="ECO:0000313" key="6">
    <source>
        <dbReference type="EMBL" id="KKQ69527.1"/>
    </source>
</evidence>
<evidence type="ECO:0000256" key="3">
    <source>
        <dbReference type="ARBA" id="ARBA00022833"/>
    </source>
</evidence>
<feature type="zinc finger region" description="dksA C4-type" evidence="4">
    <location>
        <begin position="94"/>
        <end position="118"/>
    </location>
</feature>
<sequence>MSQNNIVKFPNRLISPIKQFLENELNKLNKTKISLTAADPFKDEARTSNNSLDDDVDEQLGHMDSQVKIKFLARQIVQIRKALSRIKLGKFGICEKCGKMIDTDRLAIEPDTTICIACEREREA</sequence>
<dbReference type="Gene3D" id="1.20.120.910">
    <property type="entry name" value="DksA, coiled-coil domain"/>
    <property type="match status" value="1"/>
</dbReference>
<organism evidence="6 7">
    <name type="scientific">Candidatus Shapirobacteria bacterium GW2011_GWE2_38_30</name>
    <dbReference type="NCBI Taxonomy" id="1618490"/>
    <lineage>
        <taxon>Bacteria</taxon>
        <taxon>Candidatus Shapironibacteriota</taxon>
    </lineage>
</organism>
<accession>A0A0G0JS10</accession>
<evidence type="ECO:0000256" key="1">
    <source>
        <dbReference type="ARBA" id="ARBA00022723"/>
    </source>
</evidence>
<evidence type="ECO:0000259" key="5">
    <source>
        <dbReference type="Pfam" id="PF01258"/>
    </source>
</evidence>
<dbReference type="AlphaFoldDB" id="A0A0G0JS10"/>
<evidence type="ECO:0000256" key="2">
    <source>
        <dbReference type="ARBA" id="ARBA00022771"/>
    </source>
</evidence>
<proteinExistence type="predicted"/>
<dbReference type="SUPFAM" id="SSF57716">
    <property type="entry name" value="Glucocorticoid receptor-like (DNA-binding domain)"/>
    <property type="match status" value="1"/>
</dbReference>